<comment type="caution">
    <text evidence="1">The sequence shown here is derived from an EMBL/GenBank/DDBJ whole genome shotgun (WGS) entry which is preliminary data.</text>
</comment>
<keyword evidence="2" id="KW-1185">Reference proteome</keyword>
<dbReference type="Proteomes" id="UP001190700">
    <property type="component" value="Unassembled WGS sequence"/>
</dbReference>
<proteinExistence type="predicted"/>
<organism evidence="1 2">
    <name type="scientific">Cymbomonas tetramitiformis</name>
    <dbReference type="NCBI Taxonomy" id="36881"/>
    <lineage>
        <taxon>Eukaryota</taxon>
        <taxon>Viridiplantae</taxon>
        <taxon>Chlorophyta</taxon>
        <taxon>Pyramimonadophyceae</taxon>
        <taxon>Pyramimonadales</taxon>
        <taxon>Pyramimonadaceae</taxon>
        <taxon>Cymbomonas</taxon>
    </lineage>
</organism>
<evidence type="ECO:0000313" key="2">
    <source>
        <dbReference type="Proteomes" id="UP001190700"/>
    </source>
</evidence>
<sequence>MAAAIQVASLETLQGQHVVMRERLQKFSQEEPYQGRWKAALAMDMTQFGIQTQKDADGHEVKFKDCSETVIMRDVFTVPGLYEGLHDWLYAFTHAALKFQNEAVIEGQGSKIDRHADKARGLTQEKYVMESFVDYNGPVSHEADEFIIKALDKRFERSRDGAWHFTSTDERGRAKPWGVSQVVDRHMKKRSRLPFMECKD</sequence>
<gene>
    <name evidence="1" type="ORF">CYMTET_16282</name>
</gene>
<name>A0AAE0GCU5_9CHLO</name>
<dbReference type="AlphaFoldDB" id="A0AAE0GCU5"/>
<reference evidence="1 2" key="1">
    <citation type="journal article" date="2015" name="Genome Biol. Evol.">
        <title>Comparative Genomics of a Bacterivorous Green Alga Reveals Evolutionary Causalities and Consequences of Phago-Mixotrophic Mode of Nutrition.</title>
        <authorList>
            <person name="Burns J.A."/>
            <person name="Paasch A."/>
            <person name="Narechania A."/>
            <person name="Kim E."/>
        </authorList>
    </citation>
    <scope>NUCLEOTIDE SEQUENCE [LARGE SCALE GENOMIC DNA]</scope>
    <source>
        <strain evidence="1 2">PLY_AMNH</strain>
    </source>
</reference>
<dbReference type="EMBL" id="LGRX02007129">
    <property type="protein sequence ID" value="KAK3275595.1"/>
    <property type="molecule type" value="Genomic_DNA"/>
</dbReference>
<evidence type="ECO:0000313" key="1">
    <source>
        <dbReference type="EMBL" id="KAK3275595.1"/>
    </source>
</evidence>
<accession>A0AAE0GCU5</accession>
<protein>
    <submittedName>
        <fullName evidence="1">Uncharacterized protein</fullName>
    </submittedName>
</protein>